<reference evidence="1 2" key="1">
    <citation type="submission" date="2016-01" db="EMBL/GenBank/DDBJ databases">
        <title>Annotation of Pseudomonas oryzihabitans USDA-ARS-USMARC-56511.</title>
        <authorList>
            <person name="Harhay G.P."/>
            <person name="Harhay D.M."/>
            <person name="Smith T.P.L."/>
            <person name="Bono J.L."/>
            <person name="Heaton M.P."/>
            <person name="Clawson M.L."/>
            <person name="Chitko-Mckown C.G."/>
            <person name="Capik S.F."/>
            <person name="DeDonder K.D."/>
            <person name="Apley M.D."/>
            <person name="Lubbers B.V."/>
            <person name="White B.J."/>
            <person name="Larson R.L."/>
        </authorList>
    </citation>
    <scope>NUCLEOTIDE SEQUENCE [LARGE SCALE GENOMIC DNA]</scope>
    <source>
        <strain evidence="1 2">USDA-ARS-USMARC-56511</strain>
    </source>
</reference>
<dbReference type="KEGG" id="por:APT59_09945"/>
<dbReference type="Gene3D" id="1.10.3230.30">
    <property type="entry name" value="Phage gp6-like head-tail connector protein"/>
    <property type="match status" value="1"/>
</dbReference>
<protein>
    <recommendedName>
        <fullName evidence="3">Phage gp6-like head-tail connector protein</fullName>
    </recommendedName>
</protein>
<organism evidence="1 2">
    <name type="scientific">Pseudomonas oryzihabitans</name>
    <dbReference type="NCBI Taxonomy" id="47885"/>
    <lineage>
        <taxon>Bacteria</taxon>
        <taxon>Pseudomonadati</taxon>
        <taxon>Pseudomonadota</taxon>
        <taxon>Gammaproteobacteria</taxon>
        <taxon>Pseudomonadales</taxon>
        <taxon>Pseudomonadaceae</taxon>
        <taxon>Pseudomonas</taxon>
    </lineage>
</organism>
<dbReference type="NCBIfam" id="TIGR01560">
    <property type="entry name" value="put_DNA_pack"/>
    <property type="match status" value="1"/>
</dbReference>
<evidence type="ECO:0000313" key="1">
    <source>
        <dbReference type="EMBL" id="ALZ84508.1"/>
    </source>
</evidence>
<dbReference type="InterPro" id="IPR006450">
    <property type="entry name" value="Phage_HK97_gp6-like"/>
</dbReference>
<dbReference type="Pfam" id="PF05135">
    <property type="entry name" value="Phage_connect_1"/>
    <property type="match status" value="1"/>
</dbReference>
<dbReference type="Proteomes" id="UP000064137">
    <property type="component" value="Chromosome"/>
</dbReference>
<dbReference type="RefSeq" id="WP_059314700.1">
    <property type="nucleotide sequence ID" value="NZ_CP013987.1"/>
</dbReference>
<evidence type="ECO:0008006" key="3">
    <source>
        <dbReference type="Google" id="ProtNLM"/>
    </source>
</evidence>
<name>A0A0U4WJB4_9PSED</name>
<gene>
    <name evidence="1" type="ORF">APT59_09945</name>
</gene>
<dbReference type="EMBL" id="CP013987">
    <property type="protein sequence ID" value="ALZ84508.1"/>
    <property type="molecule type" value="Genomic_DNA"/>
</dbReference>
<proteinExistence type="predicted"/>
<sequence length="116" mass="12853">MSIQPTDLVSIERMREHLVIDSDDDSEDSLILLYASAALGWCLWFCDEPAWTVPAQVPAQVAIAMLLVLTDFYEHRSSQAEIQLYENKAAKAMLFSCRNWYGGPLPVEGSNGTGTA</sequence>
<accession>A0A0U4WJB4</accession>
<dbReference type="OrthoDB" id="8452319at2"/>
<dbReference type="InterPro" id="IPR021146">
    <property type="entry name" value="Phage_gp6-like_head-tail"/>
</dbReference>
<dbReference type="CDD" id="cd08054">
    <property type="entry name" value="gp6"/>
    <property type="match status" value="1"/>
</dbReference>
<dbReference type="AlphaFoldDB" id="A0A0U4WJB4"/>
<evidence type="ECO:0000313" key="2">
    <source>
        <dbReference type="Proteomes" id="UP000064137"/>
    </source>
</evidence>